<gene>
    <name evidence="1" type="ORF">FWILDA_LOCUS15708</name>
</gene>
<comment type="caution">
    <text evidence="1">The sequence shown here is derived from an EMBL/GenBank/DDBJ whole genome shotgun (WGS) entry which is preliminary data.</text>
</comment>
<feature type="non-terminal residue" evidence="1">
    <location>
        <position position="1"/>
    </location>
</feature>
<reference evidence="1" key="1">
    <citation type="submission" date="2022-08" db="EMBL/GenBank/DDBJ databases">
        <authorList>
            <person name="Kallberg Y."/>
            <person name="Tangrot J."/>
            <person name="Rosling A."/>
        </authorList>
    </citation>
    <scope>NUCLEOTIDE SEQUENCE</scope>
    <source>
        <strain evidence="1">Wild A</strain>
    </source>
</reference>
<sequence>GNDLFEEMTCIPPGFTGESVYHDIHKAKGRDYDSDCPICRG</sequence>
<protein>
    <submittedName>
        <fullName evidence="1">12032_t:CDS:1</fullName>
    </submittedName>
</protein>
<name>A0A9W4WWW8_9GLOM</name>
<organism evidence="1 2">
    <name type="scientific">Funneliformis geosporum</name>
    <dbReference type="NCBI Taxonomy" id="1117311"/>
    <lineage>
        <taxon>Eukaryota</taxon>
        <taxon>Fungi</taxon>
        <taxon>Fungi incertae sedis</taxon>
        <taxon>Mucoromycota</taxon>
        <taxon>Glomeromycotina</taxon>
        <taxon>Glomeromycetes</taxon>
        <taxon>Glomerales</taxon>
        <taxon>Glomeraceae</taxon>
        <taxon>Funneliformis</taxon>
    </lineage>
</organism>
<keyword evidence="2" id="KW-1185">Reference proteome</keyword>
<dbReference type="AlphaFoldDB" id="A0A9W4WWW8"/>
<proteinExistence type="predicted"/>
<dbReference type="EMBL" id="CAMKVN010008637">
    <property type="protein sequence ID" value="CAI2192700.1"/>
    <property type="molecule type" value="Genomic_DNA"/>
</dbReference>
<accession>A0A9W4WWW8</accession>
<evidence type="ECO:0000313" key="2">
    <source>
        <dbReference type="Proteomes" id="UP001153678"/>
    </source>
</evidence>
<dbReference type="Proteomes" id="UP001153678">
    <property type="component" value="Unassembled WGS sequence"/>
</dbReference>
<evidence type="ECO:0000313" key="1">
    <source>
        <dbReference type="EMBL" id="CAI2192700.1"/>
    </source>
</evidence>